<dbReference type="KEGG" id="aht:ANTHELSMS3_04708"/>
<evidence type="ECO:0000256" key="3">
    <source>
        <dbReference type="SAM" id="MobiDB-lite"/>
    </source>
</evidence>
<dbReference type="InterPro" id="IPR018511">
    <property type="entry name" value="Hemolysin-typ_Ca-bd_CS"/>
</dbReference>
<comment type="subcellular location">
    <subcellularLocation>
        <location evidence="1">Secreted</location>
    </subcellularLocation>
</comment>
<sequence>MASFILTGFSSIAQTLGSGETGVLTNADAELVVSGDAITTSGLSPNYIYVGGLVLANSTSAAHNAIDATGYRTEISVGPTGVLQALNGDTVSMQLTSNAYLMNAGTILSGEDAVDIRTADEATTTHISNSGLIQGQSDGVAADAGTSNFYLINTGTIIGKAGFGVFANWQSNSTGTSTLDNSGTIIGNAGSYTAFSGTGVDIINNAGLMVGDIYLDNNDDVYRGTSGEVQGTVHGDEDDDLLIGGEAVDLFDGGADNDTLIGHGGDDSLEGGSGDDFILGGADNDEINGGADNDTMNANAGDDTVYGEGGNDVLVGQDGSDLLDGGDNDDTMDGGNGDDTLEGGSGNDILRGRAGEDDLAGGLGLDYLTGGEGADNFVFRSIGDAGIGATRDQILDFEQGVDTIIIAGLSPGVFEFRGTAAFAPSANPEIRLNETATGSTIVQIDNNGDGTIDAEIRVGGVTGLTADDFVL</sequence>
<dbReference type="PANTHER" id="PTHR38340:SF1">
    <property type="entry name" value="S-LAYER PROTEIN"/>
    <property type="match status" value="1"/>
</dbReference>
<dbReference type="InterPro" id="IPR001343">
    <property type="entry name" value="Hemolysn_Ca-bd"/>
</dbReference>
<dbReference type="InterPro" id="IPR011049">
    <property type="entry name" value="Serralysin-like_metalloprot_C"/>
</dbReference>
<geneLocation type="plasmid" evidence="5">
    <name>psms3-2</name>
</geneLocation>
<name>A0A222EBN5_9RHOB</name>
<evidence type="ECO:0000256" key="2">
    <source>
        <dbReference type="ARBA" id="ARBA00022525"/>
    </source>
</evidence>
<dbReference type="InterPro" id="IPR050557">
    <property type="entry name" value="RTX_toxin/Mannuronan_C5-epim"/>
</dbReference>
<dbReference type="PANTHER" id="PTHR38340">
    <property type="entry name" value="S-LAYER PROTEIN"/>
    <property type="match status" value="1"/>
</dbReference>
<evidence type="ECO:0000313" key="4">
    <source>
        <dbReference type="EMBL" id="ASP23606.1"/>
    </source>
</evidence>
<gene>
    <name evidence="4" type="ORF">ANTHELSMS3_04708</name>
</gene>
<evidence type="ECO:0000313" key="5">
    <source>
        <dbReference type="Proteomes" id="UP000203589"/>
    </source>
</evidence>
<dbReference type="SUPFAM" id="SSF51120">
    <property type="entry name" value="beta-Roll"/>
    <property type="match status" value="2"/>
</dbReference>
<dbReference type="Proteomes" id="UP000203589">
    <property type="component" value="Plasmid pSMS3-2"/>
</dbReference>
<keyword evidence="4" id="KW-0614">Plasmid</keyword>
<dbReference type="RefSeq" id="WP_094037674.1">
    <property type="nucleotide sequence ID" value="NZ_CP022542.1"/>
</dbReference>
<organism evidence="4 5">
    <name type="scientific">Antarctobacter heliothermus</name>
    <dbReference type="NCBI Taxonomy" id="74033"/>
    <lineage>
        <taxon>Bacteria</taxon>
        <taxon>Pseudomonadati</taxon>
        <taxon>Pseudomonadota</taxon>
        <taxon>Alphaproteobacteria</taxon>
        <taxon>Rhodobacterales</taxon>
        <taxon>Roseobacteraceae</taxon>
        <taxon>Antarctobacter</taxon>
    </lineage>
</organism>
<dbReference type="OrthoDB" id="733404at2"/>
<dbReference type="GO" id="GO:0005509">
    <property type="term" value="F:calcium ion binding"/>
    <property type="evidence" value="ECO:0007669"/>
    <property type="project" value="InterPro"/>
</dbReference>
<dbReference type="GO" id="GO:0005576">
    <property type="term" value="C:extracellular region"/>
    <property type="evidence" value="ECO:0007669"/>
    <property type="project" value="UniProtKB-SubCell"/>
</dbReference>
<dbReference type="Gene3D" id="2.150.10.10">
    <property type="entry name" value="Serralysin-like metalloprotease, C-terminal"/>
    <property type="match status" value="2"/>
</dbReference>
<proteinExistence type="predicted"/>
<dbReference type="PRINTS" id="PR00313">
    <property type="entry name" value="CABNDNGRPT"/>
</dbReference>
<accession>A0A222EBN5</accession>
<feature type="compositionally biased region" description="Low complexity" evidence="3">
    <location>
        <begin position="312"/>
        <end position="323"/>
    </location>
</feature>
<dbReference type="EMBL" id="CP022542">
    <property type="protein sequence ID" value="ASP23606.1"/>
    <property type="molecule type" value="Genomic_DNA"/>
</dbReference>
<dbReference type="AlphaFoldDB" id="A0A222EBN5"/>
<keyword evidence="5" id="KW-1185">Reference proteome</keyword>
<evidence type="ECO:0000256" key="1">
    <source>
        <dbReference type="ARBA" id="ARBA00004613"/>
    </source>
</evidence>
<protein>
    <submittedName>
        <fullName evidence="4">Leukotoxin</fullName>
    </submittedName>
</protein>
<reference evidence="4 5" key="1">
    <citation type="submission" date="2017-07" db="EMBL/GenBank/DDBJ databases">
        <title>Genome Sequence of Antarctobacter heliothermus Strain SMS3 Isolated from a culture of the Diatom Skeletonema marinoi.</title>
        <authorList>
            <person name="Topel M."/>
            <person name="Pinder M.I.M."/>
            <person name="Johansson O.N."/>
            <person name="Kourtchenko O."/>
            <person name="Godhe A."/>
            <person name="Clarke A.K."/>
        </authorList>
    </citation>
    <scope>NUCLEOTIDE SEQUENCE [LARGE SCALE GENOMIC DNA]</scope>
    <source>
        <strain evidence="4 5">SMS3</strain>
        <plasmid evidence="5">Plasmid psms3-2</plasmid>
    </source>
</reference>
<keyword evidence="2" id="KW-0964">Secreted</keyword>
<feature type="region of interest" description="Disordered" evidence="3">
    <location>
        <begin position="288"/>
        <end position="346"/>
    </location>
</feature>
<dbReference type="PROSITE" id="PS00330">
    <property type="entry name" value="HEMOLYSIN_CALCIUM"/>
    <property type="match status" value="1"/>
</dbReference>
<dbReference type="Pfam" id="PF00353">
    <property type="entry name" value="HemolysinCabind"/>
    <property type="match status" value="3"/>
</dbReference>